<gene>
    <name evidence="2" type="ORF">GN958_ATG09366</name>
    <name evidence="3" type="ORF">GN958_ATG09370</name>
</gene>
<dbReference type="Proteomes" id="UP000704712">
    <property type="component" value="Unassembled WGS sequence"/>
</dbReference>
<dbReference type="EMBL" id="JAACNO010001350">
    <property type="protein sequence ID" value="KAF4141399.1"/>
    <property type="molecule type" value="Genomic_DNA"/>
</dbReference>
<organism evidence="2 4">
    <name type="scientific">Phytophthora infestans</name>
    <name type="common">Potato late blight agent</name>
    <name type="synonym">Botrytis infestans</name>
    <dbReference type="NCBI Taxonomy" id="4787"/>
    <lineage>
        <taxon>Eukaryota</taxon>
        <taxon>Sar</taxon>
        <taxon>Stramenopiles</taxon>
        <taxon>Oomycota</taxon>
        <taxon>Peronosporomycetes</taxon>
        <taxon>Peronosporales</taxon>
        <taxon>Peronosporaceae</taxon>
        <taxon>Phytophthora</taxon>
    </lineage>
</organism>
<evidence type="ECO:0000313" key="4">
    <source>
        <dbReference type="Proteomes" id="UP000704712"/>
    </source>
</evidence>
<protein>
    <submittedName>
        <fullName evidence="2">Uncharacterized protein</fullName>
    </submittedName>
</protein>
<name>A0A8S9UKC5_PHYIN</name>
<proteinExistence type="predicted"/>
<dbReference type="AlphaFoldDB" id="A0A8S9UKC5"/>
<feature type="region of interest" description="Disordered" evidence="1">
    <location>
        <begin position="31"/>
        <end position="58"/>
    </location>
</feature>
<feature type="compositionally biased region" description="Basic and acidic residues" evidence="1">
    <location>
        <begin position="31"/>
        <end position="46"/>
    </location>
</feature>
<accession>A0A8S9UKC5</accession>
<evidence type="ECO:0000313" key="2">
    <source>
        <dbReference type="EMBL" id="KAF4141395.1"/>
    </source>
</evidence>
<evidence type="ECO:0000313" key="3">
    <source>
        <dbReference type="EMBL" id="KAF4141399.1"/>
    </source>
</evidence>
<comment type="caution">
    <text evidence="2">The sequence shown here is derived from an EMBL/GenBank/DDBJ whole genome shotgun (WGS) entry which is preliminary data.</text>
</comment>
<dbReference type="EMBL" id="JAACNO010001350">
    <property type="protein sequence ID" value="KAF4141395.1"/>
    <property type="molecule type" value="Genomic_DNA"/>
</dbReference>
<reference evidence="2" key="1">
    <citation type="submission" date="2020-03" db="EMBL/GenBank/DDBJ databases">
        <title>Hybrid Assembly of Korean Phytophthora infestans isolates.</title>
        <authorList>
            <person name="Prokchorchik M."/>
            <person name="Lee Y."/>
            <person name="Seo J."/>
            <person name="Cho J.-H."/>
            <person name="Park Y.-E."/>
            <person name="Jang D.-C."/>
            <person name="Im J.-S."/>
            <person name="Choi J.-G."/>
            <person name="Park H.-J."/>
            <person name="Lee G.-B."/>
            <person name="Lee Y.-G."/>
            <person name="Hong S.-Y."/>
            <person name="Cho K."/>
            <person name="Sohn K.H."/>
        </authorList>
    </citation>
    <scope>NUCLEOTIDE SEQUENCE</scope>
    <source>
        <strain evidence="2">KR_2_A2</strain>
    </source>
</reference>
<sequence length="213" mass="23697">MPAPRWETGLSTTSAYSMQVKSSIWEFLKRMAKDRRRPSDTKDKSKPVARRSPNTSANRDGAIANAWCWSARHHARTALNQIIGEITCCMEPLRAFGRGGGAMIERSVAFKRWKRGRKGHAGEGESFQDRMTDGAAPVWRFAESTPLCAVKYIIYICTIRVGLGRGCDASWVRLAHSAGVVVSLRYCQVGVETWKVSMFDTISQQVVVLGLIS</sequence>
<evidence type="ECO:0000256" key="1">
    <source>
        <dbReference type="SAM" id="MobiDB-lite"/>
    </source>
</evidence>
<feature type="non-terminal residue" evidence="2">
    <location>
        <position position="213"/>
    </location>
</feature>